<sequence>MQTSEEKKHGDEASSLIRRLAQVPYPAGVLRQRRLVVMGTQPGHRCYGNRRPNLGEEPLRLLGRPACCERSTVVSDETLRPLSRGSRMPGEIDFRALEKEVQEAMAADEKYQRENEAKFRAVRQKVASYEEFRDIVLASHLKPLEKTDRIGNKTKVLWNLCARKGSHKQESKVELPQESQQFPETSSEFYRDWRRYVKSSQERYQFLLQLGPQRLGKIFQADLAFGLLGEFLTVLSENASVDDQDSVLQILESLSGTKRFGLNIELLSTQEKESCRHLFEKLRVMETGLMGSPKFVHEESTKVTQTSGRSDGSAERKWMELRHLYQVP</sequence>
<gene>
    <name evidence="1" type="ORF">K3G42_001318</name>
</gene>
<keyword evidence="2" id="KW-1185">Reference proteome</keyword>
<reference evidence="1" key="1">
    <citation type="submission" date="2021-08" db="EMBL/GenBank/DDBJ databases">
        <title>The first chromosome-level gecko genome reveals the dynamic sex chromosomes of Neotropical dwarf geckos (Sphaerodactylidae: Sphaerodactylus).</title>
        <authorList>
            <person name="Pinto B.J."/>
            <person name="Keating S.E."/>
            <person name="Gamble T."/>
        </authorList>
    </citation>
    <scope>NUCLEOTIDE SEQUENCE</scope>
    <source>
        <strain evidence="1">TG3544</strain>
    </source>
</reference>
<protein>
    <submittedName>
        <fullName evidence="1">Uncharacterized protein</fullName>
    </submittedName>
</protein>
<name>A0ACB8ETP5_9SAUR</name>
<comment type="caution">
    <text evidence="1">The sequence shown here is derived from an EMBL/GenBank/DDBJ whole genome shotgun (WGS) entry which is preliminary data.</text>
</comment>
<evidence type="ECO:0000313" key="2">
    <source>
        <dbReference type="Proteomes" id="UP000827872"/>
    </source>
</evidence>
<evidence type="ECO:0000313" key="1">
    <source>
        <dbReference type="EMBL" id="KAH7996113.1"/>
    </source>
</evidence>
<proteinExistence type="predicted"/>
<dbReference type="Proteomes" id="UP000827872">
    <property type="component" value="Linkage Group LG15"/>
</dbReference>
<dbReference type="EMBL" id="CM037628">
    <property type="protein sequence ID" value="KAH7996113.1"/>
    <property type="molecule type" value="Genomic_DNA"/>
</dbReference>
<organism evidence="1 2">
    <name type="scientific">Sphaerodactylus townsendi</name>
    <dbReference type="NCBI Taxonomy" id="933632"/>
    <lineage>
        <taxon>Eukaryota</taxon>
        <taxon>Metazoa</taxon>
        <taxon>Chordata</taxon>
        <taxon>Craniata</taxon>
        <taxon>Vertebrata</taxon>
        <taxon>Euteleostomi</taxon>
        <taxon>Lepidosauria</taxon>
        <taxon>Squamata</taxon>
        <taxon>Bifurcata</taxon>
        <taxon>Gekkota</taxon>
        <taxon>Sphaerodactylidae</taxon>
        <taxon>Sphaerodactylus</taxon>
    </lineage>
</organism>
<accession>A0ACB8ETP5</accession>